<feature type="transmembrane region" description="Helical" evidence="3">
    <location>
        <begin position="6"/>
        <end position="23"/>
    </location>
</feature>
<comment type="caution">
    <text evidence="5">The sequence shown here is derived from an EMBL/GenBank/DDBJ whole genome shotgun (WGS) entry which is preliminary data.</text>
</comment>
<dbReference type="InterPro" id="IPR050469">
    <property type="entry name" value="Diguanylate_Cyclase"/>
</dbReference>
<feature type="transmembrane region" description="Helical" evidence="3">
    <location>
        <begin position="278"/>
        <end position="295"/>
    </location>
</feature>
<keyword evidence="3" id="KW-1133">Transmembrane helix</keyword>
<dbReference type="InterPro" id="IPR000160">
    <property type="entry name" value="GGDEF_dom"/>
</dbReference>
<evidence type="ECO:0000313" key="6">
    <source>
        <dbReference type="Proteomes" id="UP000886829"/>
    </source>
</evidence>
<gene>
    <name evidence="5" type="ORF">H9850_07565</name>
</gene>
<dbReference type="PANTHER" id="PTHR45138:SF9">
    <property type="entry name" value="DIGUANYLATE CYCLASE DGCM-RELATED"/>
    <property type="match status" value="1"/>
</dbReference>
<keyword evidence="5" id="KW-0808">Transferase</keyword>
<dbReference type="EMBL" id="DXEV01000152">
    <property type="protein sequence ID" value="HIX57313.1"/>
    <property type="molecule type" value="Genomic_DNA"/>
</dbReference>
<dbReference type="InterPro" id="IPR029787">
    <property type="entry name" value="Nucleotide_cyclase"/>
</dbReference>
<keyword evidence="3" id="KW-0472">Membrane</keyword>
<comment type="catalytic activity">
    <reaction evidence="2">
        <text>2 GTP = 3',3'-c-di-GMP + 2 diphosphate</text>
        <dbReference type="Rhea" id="RHEA:24898"/>
        <dbReference type="ChEBI" id="CHEBI:33019"/>
        <dbReference type="ChEBI" id="CHEBI:37565"/>
        <dbReference type="ChEBI" id="CHEBI:58805"/>
        <dbReference type="EC" id="2.7.7.65"/>
    </reaction>
</comment>
<keyword evidence="3" id="KW-0812">Transmembrane</keyword>
<proteinExistence type="predicted"/>
<dbReference type="Pfam" id="PF00990">
    <property type="entry name" value="GGDEF"/>
    <property type="match status" value="1"/>
</dbReference>
<dbReference type="GO" id="GO:1902201">
    <property type="term" value="P:negative regulation of bacterial-type flagellum-dependent cell motility"/>
    <property type="evidence" value="ECO:0007669"/>
    <property type="project" value="TreeGrafter"/>
</dbReference>
<dbReference type="InterPro" id="IPR043128">
    <property type="entry name" value="Rev_trsase/Diguanyl_cyclase"/>
</dbReference>
<dbReference type="GO" id="GO:0052621">
    <property type="term" value="F:diguanylate cyclase activity"/>
    <property type="evidence" value="ECO:0007669"/>
    <property type="project" value="UniProtKB-EC"/>
</dbReference>
<keyword evidence="5" id="KW-0548">Nucleotidyltransferase</keyword>
<dbReference type="Gene3D" id="3.30.70.270">
    <property type="match status" value="1"/>
</dbReference>
<dbReference type="AlphaFoldDB" id="A0A9D1WEA6"/>
<evidence type="ECO:0000259" key="4">
    <source>
        <dbReference type="PROSITE" id="PS50887"/>
    </source>
</evidence>
<dbReference type="PANTHER" id="PTHR45138">
    <property type="entry name" value="REGULATORY COMPONENTS OF SENSORY TRANSDUCTION SYSTEM"/>
    <property type="match status" value="1"/>
</dbReference>
<dbReference type="GO" id="GO:0043709">
    <property type="term" value="P:cell adhesion involved in single-species biofilm formation"/>
    <property type="evidence" value="ECO:0007669"/>
    <property type="project" value="TreeGrafter"/>
</dbReference>
<reference evidence="5" key="2">
    <citation type="submission" date="2021-04" db="EMBL/GenBank/DDBJ databases">
        <authorList>
            <person name="Gilroy R."/>
        </authorList>
    </citation>
    <scope>NUCLEOTIDE SEQUENCE</scope>
    <source>
        <strain evidence="5">USASDec5-558</strain>
    </source>
</reference>
<dbReference type="Gene3D" id="3.30.450.20">
    <property type="entry name" value="PAS domain"/>
    <property type="match status" value="1"/>
</dbReference>
<name>A0A9D1WEA6_9GAMM</name>
<dbReference type="PROSITE" id="PS50887">
    <property type="entry name" value="GGDEF"/>
    <property type="match status" value="1"/>
</dbReference>
<organism evidence="5 6">
    <name type="scientific">Candidatus Anaerobiospirillum pullistercoris</name>
    <dbReference type="NCBI Taxonomy" id="2838452"/>
    <lineage>
        <taxon>Bacteria</taxon>
        <taxon>Pseudomonadati</taxon>
        <taxon>Pseudomonadota</taxon>
        <taxon>Gammaproteobacteria</taxon>
        <taxon>Aeromonadales</taxon>
        <taxon>Succinivibrionaceae</taxon>
        <taxon>Anaerobiospirillum</taxon>
    </lineage>
</organism>
<dbReference type="GO" id="GO:0005886">
    <property type="term" value="C:plasma membrane"/>
    <property type="evidence" value="ECO:0007669"/>
    <property type="project" value="TreeGrafter"/>
</dbReference>
<evidence type="ECO:0000313" key="5">
    <source>
        <dbReference type="EMBL" id="HIX57313.1"/>
    </source>
</evidence>
<accession>A0A9D1WEA6</accession>
<sequence length="625" mass="71251">MSVTFLMVGVILVASICVFNYINNMERDRCFERLYEEARNISSYIERGVSNDREQLELLAAIIANHKGLSTSELQHLLSSFDQVGMMAHVNLLLPDNTMITHDGKRIDVTGKLSFEQEATKGAHISDRETDILTGDYIIRHFMPVIRDGQIVAMLYGVITLNTLPKTVVLEPYGGRGALYIIDGNNGDFLIDTWHPGQVGNIWQLGSRKMAPGYNPETLKEGVSRGDSNYVVFVSRTIGEHLYMYYTPMKINQWRISLSVPESVVFASSIIIKDILNAFLWFELICFAIYLLWMLRDVKRVTTEKQKRLDMIQHIQEIEHFLFNAHEKKENLYAAIEQLGGIIGAERISFWILEGSINQQYSWQKGQPATEHIDDIQLPSGKLMQYFLAGYELYEAYMPVDIEFVEANTTAKNISNLIAIPVKDVVGGQLSGVLAVSNFKKDESAIALLKAMSFSFGMFCNNVKNRADLQEQGDRDTLTGMYNRNRYERDLPVLFSRYQSSLTCIYIDVNGLREMNNTKGHDLGDKMLRTVAEGIKEHFRTDYSYRVGGDEFVLFVPGFMVEELNKCSLELASDLLDFNYHISVGIHGETDFQSLSQLIKTAEQKMYAQKRAFYATRERRVMHVA</sequence>
<dbReference type="SMART" id="SM00267">
    <property type="entry name" value="GGDEF"/>
    <property type="match status" value="1"/>
</dbReference>
<dbReference type="NCBIfam" id="TIGR00254">
    <property type="entry name" value="GGDEF"/>
    <property type="match status" value="1"/>
</dbReference>
<protein>
    <recommendedName>
        <fullName evidence="1">diguanylate cyclase</fullName>
        <ecNumber evidence="1">2.7.7.65</ecNumber>
    </recommendedName>
</protein>
<reference evidence="5" key="1">
    <citation type="journal article" date="2021" name="PeerJ">
        <title>Extensive microbial diversity within the chicken gut microbiome revealed by metagenomics and culture.</title>
        <authorList>
            <person name="Gilroy R."/>
            <person name="Ravi A."/>
            <person name="Getino M."/>
            <person name="Pursley I."/>
            <person name="Horton D.L."/>
            <person name="Alikhan N.F."/>
            <person name="Baker D."/>
            <person name="Gharbi K."/>
            <person name="Hall N."/>
            <person name="Watson M."/>
            <person name="Adriaenssens E.M."/>
            <person name="Foster-Nyarko E."/>
            <person name="Jarju S."/>
            <person name="Secka A."/>
            <person name="Antonio M."/>
            <person name="Oren A."/>
            <person name="Chaudhuri R.R."/>
            <person name="La Ragione R."/>
            <person name="Hildebrand F."/>
            <person name="Pallen M.J."/>
        </authorList>
    </citation>
    <scope>NUCLEOTIDE SEQUENCE</scope>
    <source>
        <strain evidence="5">USASDec5-558</strain>
    </source>
</reference>
<dbReference type="CDD" id="cd01949">
    <property type="entry name" value="GGDEF"/>
    <property type="match status" value="1"/>
</dbReference>
<feature type="domain" description="GGDEF" evidence="4">
    <location>
        <begin position="500"/>
        <end position="624"/>
    </location>
</feature>
<evidence type="ECO:0000256" key="1">
    <source>
        <dbReference type="ARBA" id="ARBA00012528"/>
    </source>
</evidence>
<evidence type="ECO:0000256" key="3">
    <source>
        <dbReference type="SAM" id="Phobius"/>
    </source>
</evidence>
<evidence type="ECO:0000256" key="2">
    <source>
        <dbReference type="ARBA" id="ARBA00034247"/>
    </source>
</evidence>
<dbReference type="EC" id="2.7.7.65" evidence="1"/>
<dbReference type="Proteomes" id="UP000886829">
    <property type="component" value="Unassembled WGS sequence"/>
</dbReference>
<dbReference type="SUPFAM" id="SSF55073">
    <property type="entry name" value="Nucleotide cyclase"/>
    <property type="match status" value="1"/>
</dbReference>
<dbReference type="SUPFAM" id="SSF55781">
    <property type="entry name" value="GAF domain-like"/>
    <property type="match status" value="1"/>
</dbReference>